<keyword evidence="14" id="KW-1185">Reference proteome</keyword>
<dbReference type="GO" id="GO:0071555">
    <property type="term" value="P:cell wall organization"/>
    <property type="evidence" value="ECO:0007669"/>
    <property type="project" value="UniProtKB-UniRule"/>
</dbReference>
<dbReference type="InterPro" id="IPR005490">
    <property type="entry name" value="LD_TPept_cat_dom"/>
</dbReference>
<dbReference type="GO" id="GO:0016740">
    <property type="term" value="F:transferase activity"/>
    <property type="evidence" value="ECO:0007669"/>
    <property type="project" value="UniProtKB-KW"/>
</dbReference>
<dbReference type="GO" id="GO:0071972">
    <property type="term" value="F:peptidoglycan L,D-transpeptidase activity"/>
    <property type="evidence" value="ECO:0007669"/>
    <property type="project" value="TreeGrafter"/>
</dbReference>
<evidence type="ECO:0000256" key="3">
    <source>
        <dbReference type="ARBA" id="ARBA00022679"/>
    </source>
</evidence>
<organism evidence="11 13">
    <name type="scientific">Geomonas paludis</name>
    <dbReference type="NCBI Taxonomy" id="2740185"/>
    <lineage>
        <taxon>Bacteria</taxon>
        <taxon>Pseudomonadati</taxon>
        <taxon>Thermodesulfobacteriota</taxon>
        <taxon>Desulfuromonadia</taxon>
        <taxon>Geobacterales</taxon>
        <taxon>Geobacteraceae</taxon>
        <taxon>Geomonas</taxon>
    </lineage>
</organism>
<evidence type="ECO:0000313" key="14">
    <source>
        <dbReference type="Proteomes" id="UP000831485"/>
    </source>
</evidence>
<feature type="chain" id="PRO_5028318849" evidence="9">
    <location>
        <begin position="25"/>
        <end position="292"/>
    </location>
</feature>
<dbReference type="GO" id="GO:0018104">
    <property type="term" value="P:peptidoglycan-protein cross-linking"/>
    <property type="evidence" value="ECO:0007669"/>
    <property type="project" value="TreeGrafter"/>
</dbReference>
<dbReference type="RefSeq" id="WP_183347878.1">
    <property type="nucleotide sequence ID" value="NZ_BLXY01000004.1"/>
</dbReference>
<reference evidence="12" key="3">
    <citation type="submission" date="2022-04" db="EMBL/GenBank/DDBJ databases">
        <authorList>
            <person name="Liu G."/>
        </authorList>
    </citation>
    <scope>NUCLEOTIDE SEQUENCE</scope>
    <source>
        <strain evidence="12">RG22</strain>
    </source>
</reference>
<dbReference type="UniPathway" id="UPA00219"/>
<dbReference type="InterPro" id="IPR038063">
    <property type="entry name" value="Transpep_catalytic_dom"/>
</dbReference>
<evidence type="ECO:0000313" key="11">
    <source>
        <dbReference type="EMBL" id="GFO64619.1"/>
    </source>
</evidence>
<name>A0A6V8MZP3_9BACT</name>
<keyword evidence="3" id="KW-0808">Transferase</keyword>
<evidence type="ECO:0000256" key="8">
    <source>
        <dbReference type="SAM" id="MobiDB-lite"/>
    </source>
</evidence>
<sequence>MKPLLRTLCTLLILLGTAALPSFAADKIRSLCELHYPTDYLYEWDCVKVTGKDTPYKIFGKQWQDGLRFNRMDRRHFLAGMSVKVPRHMEDIRDFNPMPPLYYEAEKEPQLILIDQNEMFLGAYEFGVLVFSAPVAVGVDEYRLKNGSYRVDSVDPVHESSLYPVEGTDRPYPMHYGLRFHVDKRDDGWTSYWIHGRDLPGYPASHGCIGLTDEEMQLAYYGEPAKPLLMDAKKLYQWAVGNRDTGALQRLRGPAVIIMGEPQVPPEQLRPVSSSTVVSPAQAGAPGRAPGR</sequence>
<dbReference type="GO" id="GO:0005576">
    <property type="term" value="C:extracellular region"/>
    <property type="evidence" value="ECO:0007669"/>
    <property type="project" value="TreeGrafter"/>
</dbReference>
<keyword evidence="4 7" id="KW-0133">Cell shape</keyword>
<dbReference type="SUPFAM" id="SSF141523">
    <property type="entry name" value="L,D-transpeptidase catalytic domain-like"/>
    <property type="match status" value="1"/>
</dbReference>
<evidence type="ECO:0000313" key="13">
    <source>
        <dbReference type="Proteomes" id="UP000568888"/>
    </source>
</evidence>
<dbReference type="InterPro" id="IPR050979">
    <property type="entry name" value="LD-transpeptidase"/>
</dbReference>
<keyword evidence="6 7" id="KW-0961">Cell wall biogenesis/degradation</keyword>
<dbReference type="AlphaFoldDB" id="A0A6V8MZP3"/>
<dbReference type="Proteomes" id="UP000568888">
    <property type="component" value="Unassembled WGS sequence"/>
</dbReference>
<evidence type="ECO:0000256" key="1">
    <source>
        <dbReference type="ARBA" id="ARBA00004752"/>
    </source>
</evidence>
<evidence type="ECO:0000256" key="5">
    <source>
        <dbReference type="ARBA" id="ARBA00022984"/>
    </source>
</evidence>
<dbReference type="EMBL" id="BLXY01000004">
    <property type="protein sequence ID" value="GFO64619.1"/>
    <property type="molecule type" value="Genomic_DNA"/>
</dbReference>
<evidence type="ECO:0000313" key="12">
    <source>
        <dbReference type="EMBL" id="UPU34927.1"/>
    </source>
</evidence>
<feature type="signal peptide" evidence="9">
    <location>
        <begin position="1"/>
        <end position="24"/>
    </location>
</feature>
<dbReference type="PANTHER" id="PTHR30582:SF2">
    <property type="entry name" value="L,D-TRANSPEPTIDASE YCIB-RELATED"/>
    <property type="match status" value="1"/>
</dbReference>
<protein>
    <submittedName>
        <fullName evidence="11 12">Transpeptidase</fullName>
    </submittedName>
</protein>
<proteinExistence type="inferred from homology"/>
<feature type="domain" description="L,D-TPase catalytic" evidence="10">
    <location>
        <begin position="110"/>
        <end position="231"/>
    </location>
</feature>
<dbReference type="EMBL" id="CP096574">
    <property type="protein sequence ID" value="UPU34927.1"/>
    <property type="molecule type" value="Genomic_DNA"/>
</dbReference>
<accession>A0A6V8MZP3</accession>
<evidence type="ECO:0000256" key="7">
    <source>
        <dbReference type="PROSITE-ProRule" id="PRU01373"/>
    </source>
</evidence>
<evidence type="ECO:0000256" key="4">
    <source>
        <dbReference type="ARBA" id="ARBA00022960"/>
    </source>
</evidence>
<feature type="active site" description="Proton donor/acceptor" evidence="7">
    <location>
        <position position="195"/>
    </location>
</feature>
<reference evidence="13" key="1">
    <citation type="submission" date="2020-06" db="EMBL/GenBank/DDBJ databases">
        <title>Draft genomic sequecing of Geomonas sp. Red736.</title>
        <authorList>
            <person name="Itoh H."/>
            <person name="Xu Z.X."/>
            <person name="Ushijima N."/>
            <person name="Masuda Y."/>
            <person name="Shiratori Y."/>
            <person name="Senoo K."/>
        </authorList>
    </citation>
    <scope>NUCLEOTIDE SEQUENCE [LARGE SCALE GENOMIC DNA]</scope>
    <source>
        <strain evidence="13">Red736</strain>
    </source>
</reference>
<dbReference type="Pfam" id="PF03734">
    <property type="entry name" value="YkuD"/>
    <property type="match status" value="1"/>
</dbReference>
<feature type="region of interest" description="Disordered" evidence="8">
    <location>
        <begin position="262"/>
        <end position="292"/>
    </location>
</feature>
<comment type="similarity">
    <text evidence="2">Belongs to the YkuD family.</text>
</comment>
<evidence type="ECO:0000259" key="10">
    <source>
        <dbReference type="PROSITE" id="PS52029"/>
    </source>
</evidence>
<dbReference type="CDD" id="cd16913">
    <property type="entry name" value="YkuD_like"/>
    <property type="match status" value="1"/>
</dbReference>
<dbReference type="Proteomes" id="UP000831485">
    <property type="component" value="Chromosome"/>
</dbReference>
<keyword evidence="5 7" id="KW-0573">Peptidoglycan synthesis</keyword>
<reference evidence="11" key="2">
    <citation type="journal article" date="2021" name="Int. J. Syst. Evol. Microbiol.">
        <title>Geomonas silvestris sp. nov., Geomonas paludis sp. nov. and Geomonas limicola sp. nov., isolated from terrestrial environments, and emended description of the genus Geomonas.</title>
        <authorList>
            <person name="Itoh H."/>
            <person name="Xu Z."/>
            <person name="Masuda Y."/>
            <person name="Ushijima N."/>
            <person name="Hayakawa C."/>
            <person name="Shiratori Y."/>
            <person name="Senoo K."/>
        </authorList>
    </citation>
    <scope>NUCLEOTIDE SEQUENCE</scope>
    <source>
        <strain evidence="11">Red736</strain>
    </source>
</reference>
<gene>
    <name evidence="11" type="ORF">GMPD_25380</name>
    <name evidence="12" type="ORF">M1B72_15935</name>
</gene>
<evidence type="ECO:0000256" key="2">
    <source>
        <dbReference type="ARBA" id="ARBA00005992"/>
    </source>
</evidence>
<keyword evidence="9" id="KW-0732">Signal</keyword>
<feature type="active site" description="Nucleophile" evidence="7">
    <location>
        <position position="208"/>
    </location>
</feature>
<dbReference type="PANTHER" id="PTHR30582">
    <property type="entry name" value="L,D-TRANSPEPTIDASE"/>
    <property type="match status" value="1"/>
</dbReference>
<evidence type="ECO:0000256" key="9">
    <source>
        <dbReference type="SAM" id="SignalP"/>
    </source>
</evidence>
<feature type="compositionally biased region" description="Low complexity" evidence="8">
    <location>
        <begin position="280"/>
        <end position="292"/>
    </location>
</feature>
<dbReference type="GO" id="GO:0008360">
    <property type="term" value="P:regulation of cell shape"/>
    <property type="evidence" value="ECO:0007669"/>
    <property type="project" value="UniProtKB-UniRule"/>
</dbReference>
<dbReference type="Gene3D" id="2.40.440.10">
    <property type="entry name" value="L,D-transpeptidase catalytic domain-like"/>
    <property type="match status" value="1"/>
</dbReference>
<dbReference type="PROSITE" id="PS52029">
    <property type="entry name" value="LD_TPASE"/>
    <property type="match status" value="1"/>
</dbReference>
<comment type="pathway">
    <text evidence="1 7">Cell wall biogenesis; peptidoglycan biosynthesis.</text>
</comment>
<evidence type="ECO:0000256" key="6">
    <source>
        <dbReference type="ARBA" id="ARBA00023316"/>
    </source>
</evidence>